<dbReference type="InterPro" id="IPR002350">
    <property type="entry name" value="Kazal_dom"/>
</dbReference>
<dbReference type="FunFam" id="2.10.25.10:FF:000083">
    <property type="entry name" value="Laminin subunit alpha"/>
    <property type="match status" value="1"/>
</dbReference>
<dbReference type="Pfam" id="PF00053">
    <property type="entry name" value="EGF_laminin"/>
    <property type="match status" value="2"/>
</dbReference>
<dbReference type="CTD" id="20214452"/>
<dbReference type="CDD" id="cd00055">
    <property type="entry name" value="EGF_Lam"/>
    <property type="match status" value="2"/>
</dbReference>
<dbReference type="InterPro" id="IPR003645">
    <property type="entry name" value="Fol_N"/>
</dbReference>
<feature type="domain" description="Kazal-like" evidence="15">
    <location>
        <begin position="91"/>
        <end position="141"/>
    </location>
</feature>
<gene>
    <name evidence="17" type="primary">20214452</name>
    <name evidence="16" type="ORF">HELRODRAFT_70359</name>
</gene>
<dbReference type="GO" id="GO:0004867">
    <property type="term" value="F:serine-type endopeptidase inhibitor activity"/>
    <property type="evidence" value="ECO:0007669"/>
    <property type="project" value="UniProtKB-KW"/>
</dbReference>
<feature type="disulfide bond" evidence="12">
    <location>
        <begin position="685"/>
        <end position="697"/>
    </location>
</feature>
<dbReference type="KEGG" id="hro:HELRODRAFT_70359"/>
<keyword evidence="13" id="KW-0472">Membrane</keyword>
<dbReference type="Gene3D" id="2.10.25.10">
    <property type="entry name" value="Laminin"/>
    <property type="match status" value="2"/>
</dbReference>
<dbReference type="EMBL" id="KB097700">
    <property type="protein sequence ID" value="ESN91329.1"/>
    <property type="molecule type" value="Genomic_DNA"/>
</dbReference>
<evidence type="ECO:0000256" key="12">
    <source>
        <dbReference type="PROSITE-ProRule" id="PRU00460"/>
    </source>
</evidence>
<feature type="domain" description="Kazal-like" evidence="15">
    <location>
        <begin position="358"/>
        <end position="419"/>
    </location>
</feature>
<comment type="subcellular location">
    <subcellularLocation>
        <location evidence="1">Secreted</location>
        <location evidence="1">Extracellular space</location>
        <location evidence="1">Extracellular matrix</location>
        <location evidence="1">Basement membrane</location>
    </subcellularLocation>
</comment>
<dbReference type="InterPro" id="IPR002049">
    <property type="entry name" value="LE_dom"/>
</dbReference>
<evidence type="ECO:0000256" key="6">
    <source>
        <dbReference type="ARBA" id="ARBA00022737"/>
    </source>
</evidence>
<dbReference type="GO" id="GO:0005604">
    <property type="term" value="C:basement membrane"/>
    <property type="evidence" value="ECO:0007669"/>
    <property type="project" value="UniProtKB-SubCell"/>
</dbReference>
<feature type="domain" description="Kazal-like" evidence="15">
    <location>
        <begin position="759"/>
        <end position="810"/>
    </location>
</feature>
<dbReference type="EnsemblMetazoa" id="HelroT70359">
    <property type="protein sequence ID" value="HelroP70359"/>
    <property type="gene ID" value="HelroG70359"/>
</dbReference>
<evidence type="ECO:0000256" key="5">
    <source>
        <dbReference type="ARBA" id="ARBA00022729"/>
    </source>
</evidence>
<feature type="disulfide bond" evidence="12">
    <location>
        <begin position="653"/>
        <end position="662"/>
    </location>
</feature>
<feature type="domain" description="Kazal-like" evidence="15">
    <location>
        <begin position="551"/>
        <end position="598"/>
    </location>
</feature>
<dbReference type="Pfam" id="PF07648">
    <property type="entry name" value="Kazal_2"/>
    <property type="match status" value="8"/>
</dbReference>
<feature type="disulfide bond" evidence="12">
    <location>
        <begin position="634"/>
        <end position="651"/>
    </location>
</feature>
<keyword evidence="3" id="KW-0272">Extracellular matrix</keyword>
<evidence type="ECO:0000313" key="18">
    <source>
        <dbReference type="Proteomes" id="UP000015101"/>
    </source>
</evidence>
<name>T1G054_HELRO</name>
<dbReference type="InParanoid" id="T1G054"/>
<evidence type="ECO:0008006" key="19">
    <source>
        <dbReference type="Google" id="ProtNLM"/>
    </source>
</evidence>
<evidence type="ECO:0000256" key="7">
    <source>
        <dbReference type="ARBA" id="ARBA00022869"/>
    </source>
</evidence>
<feature type="disulfide bond" evidence="12">
    <location>
        <begin position="632"/>
        <end position="644"/>
    </location>
</feature>
<evidence type="ECO:0000256" key="8">
    <source>
        <dbReference type="ARBA" id="ARBA00022900"/>
    </source>
</evidence>
<evidence type="ECO:0000256" key="2">
    <source>
        <dbReference type="ARBA" id="ARBA00022525"/>
    </source>
</evidence>
<evidence type="ECO:0000256" key="11">
    <source>
        <dbReference type="ARBA" id="ARBA00023292"/>
    </source>
</evidence>
<feature type="disulfide bond" evidence="12">
    <location>
        <begin position="706"/>
        <end position="715"/>
    </location>
</feature>
<proteinExistence type="predicted"/>
<dbReference type="PANTHER" id="PTHR10913">
    <property type="entry name" value="FOLLISTATIN-RELATED"/>
    <property type="match status" value="1"/>
</dbReference>
<feature type="disulfide bond" evidence="12">
    <location>
        <begin position="687"/>
        <end position="704"/>
    </location>
</feature>
<evidence type="ECO:0000256" key="9">
    <source>
        <dbReference type="ARBA" id="ARBA00023157"/>
    </source>
</evidence>
<dbReference type="PRINTS" id="PR00011">
    <property type="entry name" value="EGFLAMININ"/>
</dbReference>
<dbReference type="AlphaFoldDB" id="T1G054"/>
<dbReference type="PROSITE" id="PS50027">
    <property type="entry name" value="EGF_LAM_2"/>
    <property type="match status" value="2"/>
</dbReference>
<keyword evidence="13" id="KW-1133">Transmembrane helix</keyword>
<evidence type="ECO:0000256" key="4">
    <source>
        <dbReference type="ARBA" id="ARBA00022690"/>
    </source>
</evidence>
<dbReference type="STRING" id="6412.T1G054"/>
<evidence type="ECO:0000256" key="13">
    <source>
        <dbReference type="SAM" id="Phobius"/>
    </source>
</evidence>
<dbReference type="OrthoDB" id="88467at2759"/>
<dbReference type="PROSITE" id="PS01248">
    <property type="entry name" value="EGF_LAM_1"/>
    <property type="match status" value="1"/>
</dbReference>
<dbReference type="EMBL" id="AMQM01002027">
    <property type="status" value="NOT_ANNOTATED_CDS"/>
    <property type="molecule type" value="Genomic_DNA"/>
</dbReference>
<feature type="domain" description="Kazal-like" evidence="15">
    <location>
        <begin position="302"/>
        <end position="351"/>
    </location>
</feature>
<organism evidence="17 18">
    <name type="scientific">Helobdella robusta</name>
    <name type="common">Californian leech</name>
    <dbReference type="NCBI Taxonomy" id="6412"/>
    <lineage>
        <taxon>Eukaryota</taxon>
        <taxon>Metazoa</taxon>
        <taxon>Spiralia</taxon>
        <taxon>Lophotrochozoa</taxon>
        <taxon>Annelida</taxon>
        <taxon>Clitellata</taxon>
        <taxon>Hirudinea</taxon>
        <taxon>Rhynchobdellida</taxon>
        <taxon>Glossiphoniidae</taxon>
        <taxon>Helobdella</taxon>
    </lineage>
</organism>
<dbReference type="FunFam" id="3.30.60.30:FF:000024">
    <property type="entry name" value="Transmembrane agrin"/>
    <property type="match status" value="6"/>
</dbReference>
<dbReference type="SMART" id="SM00274">
    <property type="entry name" value="FOLN"/>
    <property type="match status" value="7"/>
</dbReference>
<evidence type="ECO:0000313" key="17">
    <source>
        <dbReference type="EnsemblMetazoa" id="HelroP70359"/>
    </source>
</evidence>
<dbReference type="eggNOG" id="KOG3509">
    <property type="taxonomic scope" value="Eukaryota"/>
</dbReference>
<feature type="domain" description="Kazal-like" evidence="15">
    <location>
        <begin position="1"/>
        <end position="36"/>
    </location>
</feature>
<comment type="caution">
    <text evidence="12">Lacks conserved residue(s) required for the propagation of feature annotation.</text>
</comment>
<dbReference type="InterPro" id="IPR050653">
    <property type="entry name" value="Prot_Inhib_GrowthFact_Antg"/>
</dbReference>
<protein>
    <recommendedName>
        <fullName evidence="19">Agrin</fullName>
    </recommendedName>
</protein>
<dbReference type="InterPro" id="IPR036058">
    <property type="entry name" value="Kazal_dom_sf"/>
</dbReference>
<dbReference type="Gene3D" id="3.30.60.30">
    <property type="match status" value="8"/>
</dbReference>
<dbReference type="GO" id="GO:0005576">
    <property type="term" value="C:extracellular region"/>
    <property type="evidence" value="ECO:0000318"/>
    <property type="project" value="GO_Central"/>
</dbReference>
<dbReference type="GeneID" id="20214452"/>
<feature type="domain" description="Kazal-like" evidence="15">
    <location>
        <begin position="219"/>
        <end position="276"/>
    </location>
</feature>
<keyword evidence="10" id="KW-0325">Glycoprotein</keyword>
<dbReference type="CDD" id="cd00104">
    <property type="entry name" value="KAZAL_FS"/>
    <property type="match status" value="8"/>
</dbReference>
<evidence type="ECO:0000259" key="14">
    <source>
        <dbReference type="PROSITE" id="PS50027"/>
    </source>
</evidence>
<keyword evidence="13" id="KW-0812">Transmembrane</keyword>
<reference evidence="18" key="1">
    <citation type="submission" date="2012-12" db="EMBL/GenBank/DDBJ databases">
        <authorList>
            <person name="Hellsten U."/>
            <person name="Grimwood J."/>
            <person name="Chapman J.A."/>
            <person name="Shapiro H."/>
            <person name="Aerts A."/>
            <person name="Otillar R.P."/>
            <person name="Terry A.Y."/>
            <person name="Boore J.L."/>
            <person name="Simakov O."/>
            <person name="Marletaz F."/>
            <person name="Cho S.-J."/>
            <person name="Edsinger-Gonzales E."/>
            <person name="Havlak P."/>
            <person name="Kuo D.-H."/>
            <person name="Larsson T."/>
            <person name="Lv J."/>
            <person name="Arendt D."/>
            <person name="Savage R."/>
            <person name="Osoegawa K."/>
            <person name="de Jong P."/>
            <person name="Lindberg D.R."/>
            <person name="Seaver E.C."/>
            <person name="Weisblat D.A."/>
            <person name="Putnam N.H."/>
            <person name="Grigoriev I.V."/>
            <person name="Rokhsar D.S."/>
        </authorList>
    </citation>
    <scope>NUCLEOTIDE SEQUENCE</scope>
</reference>
<keyword evidence="5" id="KW-0732">Signal</keyword>
<keyword evidence="9 12" id="KW-1015">Disulfide bond</keyword>
<dbReference type="GO" id="GO:0030154">
    <property type="term" value="P:cell differentiation"/>
    <property type="evidence" value="ECO:0000318"/>
    <property type="project" value="GO_Central"/>
</dbReference>
<dbReference type="SMART" id="SM00180">
    <property type="entry name" value="EGF_Lam"/>
    <property type="match status" value="2"/>
</dbReference>
<evidence type="ECO:0000259" key="15">
    <source>
        <dbReference type="PROSITE" id="PS51465"/>
    </source>
</evidence>
<keyword evidence="11 12" id="KW-0424">Laminin EGF-like domain</keyword>
<keyword evidence="18" id="KW-1185">Reference proteome</keyword>
<evidence type="ECO:0000256" key="1">
    <source>
        <dbReference type="ARBA" id="ARBA00004302"/>
    </source>
</evidence>
<accession>T1G054</accession>
<feature type="domain" description="Laminin EGF-like" evidence="14">
    <location>
        <begin position="685"/>
        <end position="731"/>
    </location>
</feature>
<evidence type="ECO:0000313" key="16">
    <source>
        <dbReference type="EMBL" id="ESN91329.1"/>
    </source>
</evidence>
<dbReference type="RefSeq" id="XP_009030123.1">
    <property type="nucleotide sequence ID" value="XM_009031875.1"/>
</dbReference>
<dbReference type="HOGENOM" id="CLU_382360_0_0_1"/>
<keyword evidence="6" id="KW-0677">Repeat</keyword>
<sequence length="810" mass="88930">VCGSDGRSYKNECYLKKQACEMQQNIHIKFQGPCGKQLIIFFETLLQYIVALHYFIILNIFSSAVTFNIHADPCENVKCHYGSSCVAGSCRCQFACSDDEDDGKKVCGSDGRSYKNECYLKKQACEMQQNIHIKFQGPCDPCENVKCHYGSSCVAGLCQCQLVCSDDDSKKVCGSDGRSYKNECYLKKQACEMQQNIHIKFQGPCEVTCSFGSTCIVEIARLTSCQCFFNCFDASNSSKQVCGSDGKSYNNECELRKHVCEEQVDIFVKSFGPCGLCNACEKKICYHGSVCVTGLNGSAECQCSFNCLHDRDDMKICGSDGRSYKNECELKKHACEMKKDLYVYASGPCDPCENVVCHHGAVCKNASCHCTFDCPDDNNESKIVCGSDGRTYKNECQLKRLACENKRNISLRYNDHCDKCLGVVCYYGAVCKDGKCQCVDQCDHSNDLLSTILFCDRSSGITYTRCTLKHAECLKGSHIDVDDGPCQTYSPITTSAVVSTSRPDTTSTTAALITTTTRSEGSGSGKGDCSKETCKFGGKCGVNKEGKYSCICQFNCGALRSPVCGSDRQTYANECEMREYSCIKQVFLYVERDGNCAGQAADYNCMTSTYGCCSDGSTLAAGPDQLGCPGKCNCNKLGSYNASCQPVTLQCFCRPHVVGVQCDRCNANYWGMHNIQHSNEGCLPCHCNQYGSKRLDCDQNSGQCLCLNGVMGHKCDICSNGKKLSQYGCVGKQVSSRFFDVHCKFGARCHVGVHGPECVCDDNCAPDDKYGYGGVCGSDNHWYASKCRLEMAACRKQIDIRVLYNGPCDG</sequence>
<dbReference type="SUPFAM" id="SSF57196">
    <property type="entry name" value="EGF/Laminin"/>
    <property type="match status" value="2"/>
</dbReference>
<dbReference type="PANTHER" id="PTHR10913:SF45">
    <property type="entry name" value="FOLLISTATIN, ISOFORM A-RELATED"/>
    <property type="match status" value="1"/>
</dbReference>
<evidence type="ECO:0000256" key="10">
    <source>
        <dbReference type="ARBA" id="ARBA00023180"/>
    </source>
</evidence>
<dbReference type="SMART" id="SM00280">
    <property type="entry name" value="KAZAL"/>
    <property type="match status" value="8"/>
</dbReference>
<keyword evidence="7" id="KW-0084">Basement membrane</keyword>
<dbReference type="OMA" id="AHACRTQ"/>
<keyword evidence="8" id="KW-0722">Serine protease inhibitor</keyword>
<dbReference type="PROSITE" id="PS51465">
    <property type="entry name" value="KAZAL_2"/>
    <property type="match status" value="8"/>
</dbReference>
<keyword evidence="4" id="KW-0646">Protease inhibitor</keyword>
<reference evidence="16 18" key="2">
    <citation type="journal article" date="2013" name="Nature">
        <title>Insights into bilaterian evolution from three spiralian genomes.</title>
        <authorList>
            <person name="Simakov O."/>
            <person name="Marletaz F."/>
            <person name="Cho S.J."/>
            <person name="Edsinger-Gonzales E."/>
            <person name="Havlak P."/>
            <person name="Hellsten U."/>
            <person name="Kuo D.H."/>
            <person name="Larsson T."/>
            <person name="Lv J."/>
            <person name="Arendt D."/>
            <person name="Savage R."/>
            <person name="Osoegawa K."/>
            <person name="de Jong P."/>
            <person name="Grimwood J."/>
            <person name="Chapman J.A."/>
            <person name="Shapiro H."/>
            <person name="Aerts A."/>
            <person name="Otillar R.P."/>
            <person name="Terry A.Y."/>
            <person name="Boore J.L."/>
            <person name="Grigoriev I.V."/>
            <person name="Lindberg D.R."/>
            <person name="Seaver E.C."/>
            <person name="Weisblat D.A."/>
            <person name="Putnam N.H."/>
            <person name="Rokhsar D.S."/>
        </authorList>
    </citation>
    <scope>NUCLEOTIDE SEQUENCE</scope>
</reference>
<reference evidence="17" key="3">
    <citation type="submission" date="2015-06" db="UniProtKB">
        <authorList>
            <consortium name="EnsemblMetazoa"/>
        </authorList>
    </citation>
    <scope>IDENTIFICATION</scope>
</reference>
<feature type="domain" description="Laminin EGF-like" evidence="14">
    <location>
        <begin position="632"/>
        <end position="684"/>
    </location>
</feature>
<evidence type="ECO:0000256" key="3">
    <source>
        <dbReference type="ARBA" id="ARBA00022530"/>
    </source>
</evidence>
<dbReference type="SUPFAM" id="SSF100895">
    <property type="entry name" value="Kazal-type serine protease inhibitors"/>
    <property type="match status" value="8"/>
</dbReference>
<dbReference type="Proteomes" id="UP000015101">
    <property type="component" value="Unassembled WGS sequence"/>
</dbReference>
<keyword evidence="2" id="KW-0964">Secreted</keyword>
<feature type="transmembrane region" description="Helical" evidence="13">
    <location>
        <begin position="38"/>
        <end position="61"/>
    </location>
</feature>
<feature type="domain" description="Kazal-like" evidence="15">
    <location>
        <begin position="159"/>
        <end position="207"/>
    </location>
</feature>